<keyword evidence="2" id="KW-0472">Membrane</keyword>
<feature type="compositionally biased region" description="Polar residues" evidence="1">
    <location>
        <begin position="367"/>
        <end position="386"/>
    </location>
</feature>
<sequence length="516" mass="55746">MTYRALLIGNSVFDSDAGLNPLNAPTKDVARLHRALVQPGTGLFADEHVRLITERTSDEILDELDLFFAGARRDDLLLLYYSGHGLLDERNHFYLCGRTTRSDRLLRTAVSNVRINEFLQHSVARSTVIILDCCSSGMFKGGDLGTPLAGPGRFVVSSSRGRDLANDAATPTGTSLFTESLVAGMLGAAEDRNHDGYVDLREIFDYVRDTLTATSKQIPHCRFDGDAAVKLARRPVAAPVPMRPDRTGEPAFTLSENAVVLRDVHPSERLDPEVIEIYPLSGETLECRAETDATWLRPQIQGHRLIVHLEPVPGPNRGKILIRDLGSQSVRTLRVEVHVTPVTAKDGPSAHPVPPPEVHRPADPEQASHTQPASYSQPTEPASSPDRNPPVEPGPPGMQPEPPWSVRPTPWPGSFADVGPDVGDPNSAAGAEAENKAKIAFTLAISALPAAVLCPYVGGIVGIIALVFVKRAANSGVVLPDPVRKRLRTTRILSYVSIALNVAVAAFLIVPPLFSK</sequence>
<keyword evidence="2" id="KW-0812">Transmembrane</keyword>
<dbReference type="Proteomes" id="UP001519654">
    <property type="component" value="Unassembled WGS sequence"/>
</dbReference>
<dbReference type="Gene3D" id="3.40.50.1460">
    <property type="match status" value="1"/>
</dbReference>
<dbReference type="RefSeq" id="WP_215794013.1">
    <property type="nucleotide sequence ID" value="NZ_JAHKKG010000014.1"/>
</dbReference>
<comment type="caution">
    <text evidence="4">The sequence shown here is derived from an EMBL/GenBank/DDBJ whole genome shotgun (WGS) entry which is preliminary data.</text>
</comment>
<accession>A0ABS5Z157</accession>
<evidence type="ECO:0000313" key="4">
    <source>
        <dbReference type="EMBL" id="MBU2669429.1"/>
    </source>
</evidence>
<evidence type="ECO:0000313" key="5">
    <source>
        <dbReference type="Proteomes" id="UP001519654"/>
    </source>
</evidence>
<protein>
    <submittedName>
        <fullName evidence="4">Caspase family protein</fullName>
    </submittedName>
</protein>
<feature type="transmembrane region" description="Helical" evidence="2">
    <location>
        <begin position="443"/>
        <end position="469"/>
    </location>
</feature>
<dbReference type="Pfam" id="PF00656">
    <property type="entry name" value="Peptidase_C14"/>
    <property type="match status" value="1"/>
</dbReference>
<feature type="compositionally biased region" description="Pro residues" evidence="1">
    <location>
        <begin position="387"/>
        <end position="411"/>
    </location>
</feature>
<dbReference type="InterPro" id="IPR029030">
    <property type="entry name" value="Caspase-like_dom_sf"/>
</dbReference>
<dbReference type="InterPro" id="IPR011600">
    <property type="entry name" value="Pept_C14_caspase"/>
</dbReference>
<feature type="transmembrane region" description="Helical" evidence="2">
    <location>
        <begin position="492"/>
        <end position="514"/>
    </location>
</feature>
<keyword evidence="5" id="KW-1185">Reference proteome</keyword>
<gene>
    <name evidence="4" type="ORF">KOI35_38545</name>
</gene>
<dbReference type="NCBIfam" id="NF047832">
    <property type="entry name" value="caspase_w_EACC1"/>
    <property type="match status" value="1"/>
</dbReference>
<feature type="domain" description="Peptidase C14 caspase" evidence="3">
    <location>
        <begin position="4"/>
        <end position="221"/>
    </location>
</feature>
<evidence type="ECO:0000259" key="3">
    <source>
        <dbReference type="Pfam" id="PF00656"/>
    </source>
</evidence>
<dbReference type="EMBL" id="JAHKKG010000014">
    <property type="protein sequence ID" value="MBU2669429.1"/>
    <property type="molecule type" value="Genomic_DNA"/>
</dbReference>
<keyword evidence="2" id="KW-1133">Transmembrane helix</keyword>
<evidence type="ECO:0000256" key="2">
    <source>
        <dbReference type="SAM" id="Phobius"/>
    </source>
</evidence>
<evidence type="ECO:0000256" key="1">
    <source>
        <dbReference type="SAM" id="MobiDB-lite"/>
    </source>
</evidence>
<dbReference type="PROSITE" id="PS00018">
    <property type="entry name" value="EF_HAND_1"/>
    <property type="match status" value="1"/>
</dbReference>
<dbReference type="InterPro" id="IPR018247">
    <property type="entry name" value="EF_Hand_1_Ca_BS"/>
</dbReference>
<proteinExistence type="predicted"/>
<reference evidence="4 5" key="1">
    <citation type="submission" date="2021-06" db="EMBL/GenBank/DDBJ databases">
        <title>Actinoplanes lichenicola sp. nov., and Actinoplanes ovalisporus sp. nov., isolated from lichen in Thailand.</title>
        <authorList>
            <person name="Saeng-In P."/>
            <person name="Kanchanasin P."/>
            <person name="Yuki M."/>
            <person name="Kudo T."/>
            <person name="Ohkuma M."/>
            <person name="Phongsopitanun W."/>
            <person name="Tanasupawat S."/>
        </authorList>
    </citation>
    <scope>NUCLEOTIDE SEQUENCE [LARGE SCALE GENOMIC DNA]</scope>
    <source>
        <strain evidence="4 5">NBRC 110975</strain>
    </source>
</reference>
<feature type="region of interest" description="Disordered" evidence="1">
    <location>
        <begin position="339"/>
        <end position="429"/>
    </location>
</feature>
<name>A0ABS5Z157_9ACTN</name>
<dbReference type="SUPFAM" id="SSF52129">
    <property type="entry name" value="Caspase-like"/>
    <property type="match status" value="1"/>
</dbReference>
<organism evidence="4 5">
    <name type="scientific">Paractinoplanes bogorensis</name>
    <dbReference type="NCBI Taxonomy" id="1610840"/>
    <lineage>
        <taxon>Bacteria</taxon>
        <taxon>Bacillati</taxon>
        <taxon>Actinomycetota</taxon>
        <taxon>Actinomycetes</taxon>
        <taxon>Micromonosporales</taxon>
        <taxon>Micromonosporaceae</taxon>
        <taxon>Paractinoplanes</taxon>
    </lineage>
</organism>